<dbReference type="Proteomes" id="UP000717585">
    <property type="component" value="Unassembled WGS sequence"/>
</dbReference>
<dbReference type="AlphaFoldDB" id="A0A8J6E283"/>
<dbReference type="InterPro" id="IPR046341">
    <property type="entry name" value="SET_dom_sf"/>
</dbReference>
<feature type="domain" description="SET" evidence="1">
    <location>
        <begin position="17"/>
        <end position="233"/>
    </location>
</feature>
<gene>
    <name evidence="2" type="ORF">J8273_4601</name>
</gene>
<accession>A0A8J6E283</accession>
<comment type="caution">
    <text evidence="2">The sequence shown here is derived from an EMBL/GenBank/DDBJ whole genome shotgun (WGS) entry which is preliminary data.</text>
</comment>
<dbReference type="OrthoDB" id="341421at2759"/>
<dbReference type="Pfam" id="PF00856">
    <property type="entry name" value="SET"/>
    <property type="match status" value="1"/>
</dbReference>
<dbReference type="PROSITE" id="PS50280">
    <property type="entry name" value="SET"/>
    <property type="match status" value="1"/>
</dbReference>
<reference evidence="2" key="1">
    <citation type="submission" date="2021-05" db="EMBL/GenBank/DDBJ databases">
        <title>A free-living protist that lacks canonical eukaryotic 1 DNA replication and segregation systems.</title>
        <authorList>
            <person name="Salas-Leiva D.E."/>
            <person name="Tromer E.C."/>
            <person name="Curtis B.A."/>
            <person name="Jerlstrom-Hultqvist J."/>
            <person name="Kolisko M."/>
            <person name="Yi Z."/>
            <person name="Salas-Leiva J.S."/>
            <person name="Gallot-Lavallee L."/>
            <person name="Kops G.J.P.L."/>
            <person name="Archibald J.M."/>
            <person name="Simpson A.G.B."/>
            <person name="Roger A.J."/>
        </authorList>
    </citation>
    <scope>NUCLEOTIDE SEQUENCE</scope>
    <source>
        <strain evidence="2">BICM</strain>
    </source>
</reference>
<dbReference type="PANTHER" id="PTHR13271">
    <property type="entry name" value="UNCHARACTERIZED PUTATIVE METHYLTRANSFERASE"/>
    <property type="match status" value="1"/>
</dbReference>
<dbReference type="PANTHER" id="PTHR13271:SF34">
    <property type="entry name" value="N-LYSINE METHYLTRANSFERASE SETD6"/>
    <property type="match status" value="1"/>
</dbReference>
<dbReference type="GO" id="GO:0016279">
    <property type="term" value="F:protein-lysine N-methyltransferase activity"/>
    <property type="evidence" value="ECO:0007669"/>
    <property type="project" value="TreeGrafter"/>
</dbReference>
<dbReference type="InterPro" id="IPR001214">
    <property type="entry name" value="SET_dom"/>
</dbReference>
<proteinExistence type="predicted"/>
<evidence type="ECO:0000259" key="1">
    <source>
        <dbReference type="PROSITE" id="PS50280"/>
    </source>
</evidence>
<dbReference type="Gene3D" id="3.90.1410.10">
    <property type="entry name" value="set domain protein methyltransferase, domain 1"/>
    <property type="match status" value="1"/>
</dbReference>
<dbReference type="InterPro" id="IPR050600">
    <property type="entry name" value="SETD3_SETD6_MTase"/>
</dbReference>
<dbReference type="EMBL" id="JAHDYR010000019">
    <property type="protein sequence ID" value="KAG9394001.1"/>
    <property type="molecule type" value="Genomic_DNA"/>
</dbReference>
<evidence type="ECO:0000313" key="3">
    <source>
        <dbReference type="Proteomes" id="UP000717585"/>
    </source>
</evidence>
<evidence type="ECO:0000313" key="2">
    <source>
        <dbReference type="EMBL" id="KAG9394001.1"/>
    </source>
</evidence>
<name>A0A8J6E283_9EUKA</name>
<sequence>MDDYVDWMQERSFNLIPEIEVSTRTVSGLGVISKKSISKDTTVGRIPADAILCYQNSDLRSIIEEHIETLVTEDSGDWVPLALSFIRELYFQPDSAWKPYLATLPAPTTKWLPFHWTEDELETLSGTDLLGDIRDNQQRIAATYATVVQPFTASHTDFFPKPVTLPMFQHACYIIMSYSFTHESWGTVLAPFGDTFNHKTAGNTVSVTQAGDGFDVVACADIGAGQELWNTYGDLDTANLLMKYGFVEKETNPFDIVRVTGDQLAEACPQVADADPEFLEEYLELTDGVDLGDIDLPIHYDPAADAIYAEEILVLLGSALGMDEISPDWPPEEPRIREACGKLLELRLGQLGSPRGRGAAIVECERRVLDMAKRQLM</sequence>
<organism evidence="2 3">
    <name type="scientific">Carpediemonas membranifera</name>
    <dbReference type="NCBI Taxonomy" id="201153"/>
    <lineage>
        <taxon>Eukaryota</taxon>
        <taxon>Metamonada</taxon>
        <taxon>Carpediemonas-like organisms</taxon>
        <taxon>Carpediemonas</taxon>
    </lineage>
</organism>
<dbReference type="SUPFAM" id="SSF82199">
    <property type="entry name" value="SET domain"/>
    <property type="match status" value="1"/>
</dbReference>
<protein>
    <submittedName>
        <fullName evidence="2">SET domain</fullName>
    </submittedName>
</protein>
<dbReference type="GO" id="GO:0005634">
    <property type="term" value="C:nucleus"/>
    <property type="evidence" value="ECO:0007669"/>
    <property type="project" value="TreeGrafter"/>
</dbReference>
<keyword evidence="3" id="KW-1185">Reference proteome</keyword>